<gene>
    <name evidence="1" type="ORF">OG367_10670</name>
</gene>
<dbReference type="InterPro" id="IPR035900">
    <property type="entry name" value="Colicin_E_sf"/>
</dbReference>
<dbReference type="RefSeq" id="WP_329355603.1">
    <property type="nucleotide sequence ID" value="NZ_CP109490.1"/>
</dbReference>
<evidence type="ECO:0000313" key="2">
    <source>
        <dbReference type="Proteomes" id="UP001431926"/>
    </source>
</evidence>
<organism evidence="1 2">
    <name type="scientific">Streptomyces anulatus</name>
    <name type="common">Streptomyces chrysomallus</name>
    <dbReference type="NCBI Taxonomy" id="1892"/>
    <lineage>
        <taxon>Bacteria</taxon>
        <taxon>Bacillati</taxon>
        <taxon>Actinomycetota</taxon>
        <taxon>Actinomycetes</taxon>
        <taxon>Kitasatosporales</taxon>
        <taxon>Streptomycetaceae</taxon>
        <taxon>Streptomyces</taxon>
    </lineage>
</organism>
<evidence type="ECO:0000313" key="1">
    <source>
        <dbReference type="EMBL" id="WUX36663.1"/>
    </source>
</evidence>
<protein>
    <recommendedName>
        <fullName evidence="3">E9imm peptide</fullName>
    </recommendedName>
</protein>
<keyword evidence="2" id="KW-1185">Reference proteome</keyword>
<proteinExistence type="predicted"/>
<accession>A0ABZ1ZH30</accession>
<dbReference type="SUPFAM" id="SSF47345">
    <property type="entry name" value="Colicin E immunity proteins"/>
    <property type="match status" value="1"/>
</dbReference>
<sequence>MSESRMGRDDLVRLVTSIMEVRGSEEEVDEMLDLLRKNVPDPNVSDLIYYADPELTAEQVVDAAMEYRPFAL</sequence>
<dbReference type="Gene3D" id="1.10.1200.20">
    <property type="entry name" value="Colicin E immunity protein"/>
    <property type="match status" value="1"/>
</dbReference>
<dbReference type="EMBL" id="CP109491">
    <property type="protein sequence ID" value="WUX36663.1"/>
    <property type="molecule type" value="Genomic_DNA"/>
</dbReference>
<evidence type="ECO:0008006" key="3">
    <source>
        <dbReference type="Google" id="ProtNLM"/>
    </source>
</evidence>
<name>A0ABZ1ZH30_STRAQ</name>
<dbReference type="Proteomes" id="UP001431926">
    <property type="component" value="Chromosome"/>
</dbReference>
<reference evidence="1" key="1">
    <citation type="submission" date="2022-10" db="EMBL/GenBank/DDBJ databases">
        <title>The complete genomes of actinobacterial strains from the NBC collection.</title>
        <authorList>
            <person name="Joergensen T.S."/>
            <person name="Alvarez Arevalo M."/>
            <person name="Sterndorff E.B."/>
            <person name="Faurdal D."/>
            <person name="Vuksanovic O."/>
            <person name="Mourched A.-S."/>
            <person name="Charusanti P."/>
            <person name="Shaw S."/>
            <person name="Blin K."/>
            <person name="Weber T."/>
        </authorList>
    </citation>
    <scope>NUCLEOTIDE SEQUENCE</scope>
    <source>
        <strain evidence="1">NBC_01436</strain>
    </source>
</reference>